<evidence type="ECO:0000313" key="2">
    <source>
        <dbReference type="Proteomes" id="UP000324327"/>
    </source>
</evidence>
<reference evidence="1 2" key="2">
    <citation type="submission" date="2019-09" db="EMBL/GenBank/DDBJ databases">
        <title>Strain-level analysis of Eubacterium rectale using genomes from metagenomes.</title>
        <authorList>
            <person name="Karcher N."/>
            <person name="Segata N."/>
        </authorList>
    </citation>
    <scope>NUCLEOTIDE SEQUENCE [LARGE SCALE GENOMIC DNA]</scope>
    <source>
        <strain evidence="1 2">T3WBe13</strain>
    </source>
</reference>
<protein>
    <submittedName>
        <fullName evidence="1">DUF2634 domain-containing protein</fullName>
    </submittedName>
</protein>
<dbReference type="Proteomes" id="UP000324327">
    <property type="component" value="Unassembled WGS sequence"/>
</dbReference>
<organism evidence="1 2">
    <name type="scientific">Agathobacter rectalis</name>
    <dbReference type="NCBI Taxonomy" id="39491"/>
    <lineage>
        <taxon>Bacteria</taxon>
        <taxon>Bacillati</taxon>
        <taxon>Bacillota</taxon>
        <taxon>Clostridia</taxon>
        <taxon>Lachnospirales</taxon>
        <taxon>Lachnospiraceae</taxon>
        <taxon>Agathobacter</taxon>
    </lineage>
</organism>
<dbReference type="EMBL" id="VSTF01000003">
    <property type="protein sequence ID" value="TYL60919.1"/>
    <property type="molecule type" value="Genomic_DNA"/>
</dbReference>
<sequence length="138" mass="16008">MSLFPFATTEDLTLTDQEVTASSIREYEIDFEKGTLTGRIVTGVDALCVWAYLALKAKRYRWIIYSWGYGDEVYDLIGYSYSEEYLNSEVRRYMEECLFENEHITGVQDLEVSQIKDVLHIKFTLVTDVGSKEVEMDV</sequence>
<evidence type="ECO:0000313" key="1">
    <source>
        <dbReference type="EMBL" id="TYL60919.1"/>
    </source>
</evidence>
<reference evidence="1 2" key="1">
    <citation type="submission" date="2019-08" db="EMBL/GenBank/DDBJ databases">
        <authorList>
            <person name="Duncan S."/>
            <person name="Walker A."/>
        </authorList>
    </citation>
    <scope>NUCLEOTIDE SEQUENCE [LARGE SCALE GENOMIC DNA]</scope>
    <source>
        <strain evidence="1 2">T3WBe13</strain>
    </source>
</reference>
<dbReference type="RefSeq" id="WP_148872052.1">
    <property type="nucleotide sequence ID" value="NZ_VSTF01000003.1"/>
</dbReference>
<dbReference type="InterPro" id="IPR020288">
    <property type="entry name" value="Sheath_initiator"/>
</dbReference>
<dbReference type="Pfam" id="PF10934">
    <property type="entry name" value="Sheath_initiator"/>
    <property type="match status" value="1"/>
</dbReference>
<accession>A0A5S4VRI1</accession>
<proteinExistence type="predicted"/>
<name>A0A5S4VRI1_9FIRM</name>
<comment type="caution">
    <text evidence="1">The sequence shown here is derived from an EMBL/GenBank/DDBJ whole genome shotgun (WGS) entry which is preliminary data.</text>
</comment>
<gene>
    <name evidence="1" type="ORF">FYL31_04670</name>
</gene>
<dbReference type="AlphaFoldDB" id="A0A5S4VRI1"/>